<dbReference type="OrthoDB" id="6903763at2"/>
<organism evidence="2 3">
    <name type="scientific">Azomonas agilis</name>
    <dbReference type="NCBI Taxonomy" id="116849"/>
    <lineage>
        <taxon>Bacteria</taxon>
        <taxon>Pseudomonadati</taxon>
        <taxon>Pseudomonadota</taxon>
        <taxon>Gammaproteobacteria</taxon>
        <taxon>Pseudomonadales</taxon>
        <taxon>Pseudomonadaceae</taxon>
        <taxon>Azomonas</taxon>
    </lineage>
</organism>
<gene>
    <name evidence="2" type="ORF">LX59_01423</name>
</gene>
<evidence type="ECO:0000313" key="3">
    <source>
        <dbReference type="Proteomes" id="UP000319627"/>
    </source>
</evidence>
<feature type="chain" id="PRO_5022039420" evidence="1">
    <location>
        <begin position="29"/>
        <end position="113"/>
    </location>
</feature>
<dbReference type="EMBL" id="VLKG01000004">
    <property type="protein sequence ID" value="TWH75913.1"/>
    <property type="molecule type" value="Genomic_DNA"/>
</dbReference>
<accession>A0A562IYH6</accession>
<dbReference type="Proteomes" id="UP000319627">
    <property type="component" value="Unassembled WGS sequence"/>
</dbReference>
<dbReference type="Gene3D" id="2.30.140.50">
    <property type="entry name" value="Protein of unknown function DUF2790"/>
    <property type="match status" value="1"/>
</dbReference>
<reference evidence="2 3" key="1">
    <citation type="submission" date="2019-07" db="EMBL/GenBank/DDBJ databases">
        <title>Genomic Encyclopedia of Type Strains, Phase I: the one thousand microbial genomes (KMG-I) project.</title>
        <authorList>
            <person name="Kyrpides N."/>
        </authorList>
    </citation>
    <scope>NUCLEOTIDE SEQUENCE [LARGE SCALE GENOMIC DNA]</scope>
    <source>
        <strain evidence="2 3">DSM 375</strain>
    </source>
</reference>
<comment type="caution">
    <text evidence="2">The sequence shown here is derived from an EMBL/GenBank/DDBJ whole genome shotgun (WGS) entry which is preliminary data.</text>
</comment>
<feature type="signal peptide" evidence="1">
    <location>
        <begin position="1"/>
        <end position="28"/>
    </location>
</feature>
<dbReference type="Pfam" id="PF10976">
    <property type="entry name" value="DUF2790"/>
    <property type="match status" value="1"/>
</dbReference>
<proteinExistence type="predicted"/>
<keyword evidence="3" id="KW-1185">Reference proteome</keyword>
<evidence type="ECO:0000313" key="2">
    <source>
        <dbReference type="EMBL" id="TWH75913.1"/>
    </source>
</evidence>
<evidence type="ECO:0000256" key="1">
    <source>
        <dbReference type="SAM" id="SignalP"/>
    </source>
</evidence>
<dbReference type="InterPro" id="IPR021245">
    <property type="entry name" value="DUF2790"/>
</dbReference>
<sequence length="113" mass="12221">MTTIHFPKPAISTLGLLGLFLGSSFAHATEATGIFESRPLYVVVNAAKTTEAESSEIESYHYGETLDVQEVISITKDSSVTCAPVPVTMLYKDSQGVLRKLNYQVFDNGCQSG</sequence>
<dbReference type="AlphaFoldDB" id="A0A562IYH6"/>
<dbReference type="RefSeq" id="WP_144571142.1">
    <property type="nucleotide sequence ID" value="NZ_VLKG01000004.1"/>
</dbReference>
<protein>
    <submittedName>
        <fullName evidence="2">Uncharacterized protein DUF2790</fullName>
    </submittedName>
</protein>
<name>A0A562IYH6_9GAMM</name>
<keyword evidence="1" id="KW-0732">Signal</keyword>